<dbReference type="InterPro" id="IPR027783">
    <property type="entry name" value="Bacterial_PH-related"/>
</dbReference>
<protein>
    <recommendedName>
        <fullName evidence="6">Bacterial Pleckstrin homology domain-containing protein</fullName>
    </recommendedName>
</protein>
<evidence type="ECO:0008006" key="6">
    <source>
        <dbReference type="Google" id="ProtNLM"/>
    </source>
</evidence>
<evidence type="ECO:0000259" key="2">
    <source>
        <dbReference type="Pfam" id="PF10882"/>
    </source>
</evidence>
<keyword evidence="1" id="KW-1133">Transmembrane helix</keyword>
<dbReference type="Pfam" id="PF10882">
    <property type="entry name" value="bPH_5"/>
    <property type="match status" value="1"/>
</dbReference>
<reference evidence="4 5" key="2">
    <citation type="submission" date="2024-03" db="EMBL/GenBank/DDBJ databases">
        <title>The Genome Sequence of Enterococcus sp. DIV0205d.</title>
        <authorList>
            <consortium name="The Broad Institute Genomics Platform"/>
            <consortium name="The Broad Institute Microbial Omics Core"/>
            <consortium name="The Broad Institute Genomic Center for Infectious Diseases"/>
            <person name="Earl A."/>
            <person name="Manson A."/>
            <person name="Gilmore M."/>
            <person name="Schwartman J."/>
            <person name="Shea T."/>
            <person name="Abouelleil A."/>
            <person name="Cao P."/>
            <person name="Chapman S."/>
            <person name="Cusick C."/>
            <person name="Young S."/>
            <person name="Neafsey D."/>
            <person name="Nusbaum C."/>
            <person name="Birren B."/>
        </authorList>
    </citation>
    <scope>NUCLEOTIDE SEQUENCE [LARGE SCALE GENOMIC DNA]</scope>
    <source>
        <strain evidence="4 5">7F3_DIV0205</strain>
    </source>
</reference>
<feature type="transmembrane region" description="Helical" evidence="1">
    <location>
        <begin position="213"/>
        <end position="237"/>
    </location>
</feature>
<dbReference type="RefSeq" id="WP_086315585.1">
    <property type="nucleotide sequence ID" value="NZ_CP147244.1"/>
</dbReference>
<dbReference type="Pfam" id="PF19124">
    <property type="entry name" value="DUF5808"/>
    <property type="match status" value="1"/>
</dbReference>
<proteinExistence type="predicted"/>
<sequence>MNFFLYLLLIGINFLMAFTGRIPANPHKNVILETTLPKDKLQDEQVLIVAKTYKKRLLQWAAAFVIIALPIIAIPYDSLTLIYFLATLIGFIGTFYYLEIVYIRKMTVVKVKNNWILPTSPIVVDTKLVANKNRKLIAVWWFLPSIILTVSGSIYSFKILGLANGSWIFSLITVLIMGLFGLFYYFIARFPVNPVTSDETINQKVNDLMRHHWSVLMAVSAFVFSLLAFMPALSITIPYEKMMVFSICYALLILLFVLFTFYYLFSARKKQDQLIAQATEYRYRDEDQYWKYGIYINPNDKRILVPDRIGMNITTNLGRVGGKIAMGAVGVFVLIALIAASIPMLISDFSANPFQLTTSHDGIHLSAPLAQSRTIDWKTIESVELIDTLPKDRIRVYGTATENYLTGEFQVNNEPAYLLVLNHKKPILEIKTPDKRYYYTNKNSQLTEKYYETIQALRGK</sequence>
<feature type="transmembrane region" description="Helical" evidence="1">
    <location>
        <begin position="167"/>
        <end position="187"/>
    </location>
</feature>
<feature type="transmembrane region" description="Helical" evidence="1">
    <location>
        <begin position="82"/>
        <end position="103"/>
    </location>
</feature>
<keyword evidence="5" id="KW-1185">Reference proteome</keyword>
<name>A0AAQ3WAX0_9ENTE</name>
<feature type="transmembrane region" description="Helical" evidence="1">
    <location>
        <begin position="243"/>
        <end position="265"/>
    </location>
</feature>
<reference evidence="5" key="1">
    <citation type="submission" date="2017-05" db="EMBL/GenBank/DDBJ databases">
        <title>The Genome Sequence of EEnterococcus faecalis 9F2_4866.</title>
        <authorList>
            <consortium name="The Broad Institute Genomics Platform"/>
            <consortium name="The Broad Institute Genomic Center for Infectious Diseases"/>
            <person name="Earl A."/>
            <person name="Manson A."/>
            <person name="Schwartman J."/>
            <person name="Gilmore M."/>
            <person name="Abouelleil A."/>
            <person name="Cao P."/>
            <person name="Chapman S."/>
            <person name="Cusick C."/>
            <person name="Shea T."/>
            <person name="Young S."/>
            <person name="Neafsey D."/>
            <person name="Nusbaum C."/>
            <person name="Birren B."/>
        </authorList>
    </citation>
    <scope>NUCLEOTIDE SEQUENCE [LARGE SCALE GENOMIC DNA]</scope>
    <source>
        <strain evidence="5">7F3_DIV0205</strain>
    </source>
</reference>
<accession>A0AAQ3WAX0</accession>
<keyword evidence="1" id="KW-0472">Membrane</keyword>
<feature type="transmembrane region" description="Helical" evidence="1">
    <location>
        <begin position="136"/>
        <end position="155"/>
    </location>
</feature>
<evidence type="ECO:0000256" key="1">
    <source>
        <dbReference type="SAM" id="Phobius"/>
    </source>
</evidence>
<feature type="transmembrane region" description="Helical" evidence="1">
    <location>
        <begin position="6"/>
        <end position="24"/>
    </location>
</feature>
<gene>
    <name evidence="4" type="ORF">A5821_003085</name>
</gene>
<organism evidence="4 5">
    <name type="scientific">Candidatus Enterococcus palustris</name>
    <dbReference type="NCBI Taxonomy" id="1834189"/>
    <lineage>
        <taxon>Bacteria</taxon>
        <taxon>Bacillati</taxon>
        <taxon>Bacillota</taxon>
        <taxon>Bacilli</taxon>
        <taxon>Lactobacillales</taxon>
        <taxon>Enterococcaceae</taxon>
        <taxon>Enterococcus</taxon>
    </lineage>
</organism>
<feature type="domain" description="DUF5808" evidence="3">
    <location>
        <begin position="298"/>
        <end position="323"/>
    </location>
</feature>
<evidence type="ECO:0000313" key="5">
    <source>
        <dbReference type="Proteomes" id="UP000194948"/>
    </source>
</evidence>
<dbReference type="AlphaFoldDB" id="A0AAQ3WAX0"/>
<feature type="transmembrane region" description="Helical" evidence="1">
    <location>
        <begin position="57"/>
        <end position="76"/>
    </location>
</feature>
<feature type="domain" description="Bacterial Pleckstrin homology" evidence="2">
    <location>
        <begin position="359"/>
        <end position="444"/>
    </location>
</feature>
<dbReference type="EMBL" id="CP147244">
    <property type="protein sequence ID" value="WYK01948.1"/>
    <property type="molecule type" value="Genomic_DNA"/>
</dbReference>
<feature type="transmembrane region" description="Helical" evidence="1">
    <location>
        <begin position="324"/>
        <end position="346"/>
    </location>
</feature>
<keyword evidence="1" id="KW-0812">Transmembrane</keyword>
<dbReference type="InterPro" id="IPR043831">
    <property type="entry name" value="DUF5808"/>
</dbReference>
<evidence type="ECO:0000313" key="4">
    <source>
        <dbReference type="EMBL" id="WYK01948.1"/>
    </source>
</evidence>
<evidence type="ECO:0000259" key="3">
    <source>
        <dbReference type="Pfam" id="PF19124"/>
    </source>
</evidence>
<dbReference type="Proteomes" id="UP000194948">
    <property type="component" value="Chromosome"/>
</dbReference>